<evidence type="ECO:0000313" key="2">
    <source>
        <dbReference type="Proteomes" id="UP000000844"/>
    </source>
</evidence>
<dbReference type="RefSeq" id="WP_013016251.1">
    <property type="nucleotide sequence ID" value="NC_013947.1"/>
</dbReference>
<dbReference type="STRING" id="446470.Snas_0970"/>
<dbReference type="AlphaFoldDB" id="D3Q971"/>
<name>D3Q971_STANL</name>
<sequence>MSIRIERDRIEATRAGQWAERVDADSWRVSWLDGDWNRNHAIAALNIAELVAIGPPLGHPYWMNVENFLTELGVDPAVLDNLIDPEPDDEGEDLS</sequence>
<gene>
    <name evidence="1" type="ordered locus">Snas_0970</name>
</gene>
<proteinExistence type="predicted"/>
<dbReference type="HOGENOM" id="CLU_2371413_0_0_11"/>
<reference evidence="1 2" key="1">
    <citation type="journal article" date="2009" name="Stand. Genomic Sci.">
        <title>Complete genome sequence of Stackebrandtia nassauensis type strain (LLR-40K-21).</title>
        <authorList>
            <person name="Munk C."/>
            <person name="Lapidus A."/>
            <person name="Copeland A."/>
            <person name="Jando M."/>
            <person name="Mayilraj S."/>
            <person name="Glavina Del Rio T."/>
            <person name="Nolan M."/>
            <person name="Chen F."/>
            <person name="Lucas S."/>
            <person name="Tice H."/>
            <person name="Cheng J.F."/>
            <person name="Han C."/>
            <person name="Detter J.C."/>
            <person name="Bruce D."/>
            <person name="Goodwin L."/>
            <person name="Chain P."/>
            <person name="Pitluck S."/>
            <person name="Goker M."/>
            <person name="Ovchinikova G."/>
            <person name="Pati A."/>
            <person name="Ivanova N."/>
            <person name="Mavromatis K."/>
            <person name="Chen A."/>
            <person name="Palaniappan K."/>
            <person name="Land M."/>
            <person name="Hauser L."/>
            <person name="Chang Y.J."/>
            <person name="Jeffries C.D."/>
            <person name="Bristow J."/>
            <person name="Eisen J.A."/>
            <person name="Markowitz V."/>
            <person name="Hugenholtz P."/>
            <person name="Kyrpides N.C."/>
            <person name="Klenk H.P."/>
        </authorList>
    </citation>
    <scope>NUCLEOTIDE SEQUENCE [LARGE SCALE GENOMIC DNA]</scope>
    <source>
        <strain evidence="2">DSM 44728 / CIP 108903 / NRRL B-16338 / NBRC 102104 / LLR-40K-21</strain>
    </source>
</reference>
<keyword evidence="2" id="KW-1185">Reference proteome</keyword>
<evidence type="ECO:0000313" key="1">
    <source>
        <dbReference type="EMBL" id="ADD40680.1"/>
    </source>
</evidence>
<dbReference type="EMBL" id="CP001778">
    <property type="protein sequence ID" value="ADD40680.1"/>
    <property type="molecule type" value="Genomic_DNA"/>
</dbReference>
<accession>D3Q971</accession>
<dbReference type="KEGG" id="sna:Snas_0970"/>
<dbReference type="Proteomes" id="UP000000844">
    <property type="component" value="Chromosome"/>
</dbReference>
<protein>
    <submittedName>
        <fullName evidence="1">Uncharacterized protein</fullName>
    </submittedName>
</protein>
<dbReference type="OrthoDB" id="4570639at2"/>
<organism evidence="1 2">
    <name type="scientific">Stackebrandtia nassauensis (strain DSM 44728 / CIP 108903 / NRRL B-16338 / NBRC 102104 / LLR-40K-21)</name>
    <dbReference type="NCBI Taxonomy" id="446470"/>
    <lineage>
        <taxon>Bacteria</taxon>
        <taxon>Bacillati</taxon>
        <taxon>Actinomycetota</taxon>
        <taxon>Actinomycetes</taxon>
        <taxon>Glycomycetales</taxon>
        <taxon>Glycomycetaceae</taxon>
        <taxon>Stackebrandtia</taxon>
    </lineage>
</organism>